<dbReference type="EMBL" id="JBGMDY010000005">
    <property type="protein sequence ID" value="KAL2335570.1"/>
    <property type="molecule type" value="Genomic_DNA"/>
</dbReference>
<dbReference type="InterPro" id="IPR050747">
    <property type="entry name" value="Mitochondrial_chaperone_BCS1"/>
</dbReference>
<dbReference type="GO" id="GO:0006950">
    <property type="term" value="P:response to stress"/>
    <property type="evidence" value="ECO:0007669"/>
    <property type="project" value="UniProtKB-ARBA"/>
</dbReference>
<dbReference type="InterPro" id="IPR027417">
    <property type="entry name" value="P-loop_NTPase"/>
</dbReference>
<dbReference type="PROSITE" id="PS00674">
    <property type="entry name" value="AAA"/>
    <property type="match status" value="1"/>
</dbReference>
<feature type="domain" description="AAA+ ATPase" evidence="11">
    <location>
        <begin position="242"/>
        <end position="399"/>
    </location>
</feature>
<comment type="catalytic activity">
    <reaction evidence="7">
        <text>ATP + H2O = ADP + phosphate + H(+)</text>
        <dbReference type="Rhea" id="RHEA:13065"/>
        <dbReference type="ChEBI" id="CHEBI:15377"/>
        <dbReference type="ChEBI" id="CHEBI:15378"/>
        <dbReference type="ChEBI" id="CHEBI:30616"/>
        <dbReference type="ChEBI" id="CHEBI:43474"/>
        <dbReference type="ChEBI" id="CHEBI:456216"/>
    </reaction>
</comment>
<protein>
    <recommendedName>
        <fullName evidence="11">AAA+ ATPase domain-containing protein</fullName>
    </recommendedName>
</protein>
<comment type="caution">
    <text evidence="12">The sequence shown here is derived from an EMBL/GenBank/DDBJ whole genome shotgun (WGS) entry which is preliminary data.</text>
</comment>
<evidence type="ECO:0000256" key="8">
    <source>
        <dbReference type="RuleBase" id="RU003651"/>
    </source>
</evidence>
<keyword evidence="10" id="KW-0812">Transmembrane</keyword>
<evidence type="ECO:0000256" key="9">
    <source>
        <dbReference type="SAM" id="MobiDB-lite"/>
    </source>
</evidence>
<keyword evidence="10" id="KW-1133">Transmembrane helix</keyword>
<evidence type="ECO:0000256" key="5">
    <source>
        <dbReference type="ARBA" id="ARBA00022840"/>
    </source>
</evidence>
<evidence type="ECO:0000256" key="1">
    <source>
        <dbReference type="ARBA" id="ARBA00001946"/>
    </source>
</evidence>
<proteinExistence type="inferred from homology"/>
<feature type="compositionally biased region" description="Basic and acidic residues" evidence="9">
    <location>
        <begin position="327"/>
        <end position="340"/>
    </location>
</feature>
<reference evidence="12 13" key="1">
    <citation type="submission" date="2024-08" db="EMBL/GenBank/DDBJ databases">
        <title>Insights into the chromosomal genome structure of Flemingia macrophylla.</title>
        <authorList>
            <person name="Ding Y."/>
            <person name="Zhao Y."/>
            <person name="Bi W."/>
            <person name="Wu M."/>
            <person name="Zhao G."/>
            <person name="Gong Y."/>
            <person name="Li W."/>
            <person name="Zhang P."/>
        </authorList>
    </citation>
    <scope>NUCLEOTIDE SEQUENCE [LARGE SCALE GENOMIC DNA]</scope>
    <source>
        <strain evidence="12">DYQJB</strain>
        <tissue evidence="12">Leaf</tissue>
    </source>
</reference>
<dbReference type="GO" id="GO:0016787">
    <property type="term" value="F:hydrolase activity"/>
    <property type="evidence" value="ECO:0007669"/>
    <property type="project" value="UniProtKB-KW"/>
</dbReference>
<dbReference type="InterPro" id="IPR058017">
    <property type="entry name" value="At3g28540-like_C"/>
</dbReference>
<dbReference type="InterPro" id="IPR003959">
    <property type="entry name" value="ATPase_AAA_core"/>
</dbReference>
<dbReference type="Pfam" id="PF00004">
    <property type="entry name" value="AAA"/>
    <property type="match status" value="2"/>
</dbReference>
<evidence type="ECO:0000256" key="6">
    <source>
        <dbReference type="ARBA" id="ARBA00022842"/>
    </source>
</evidence>
<feature type="compositionally biased region" description="Basic and acidic residues" evidence="9">
    <location>
        <begin position="464"/>
        <end position="477"/>
    </location>
</feature>
<dbReference type="Proteomes" id="UP001603857">
    <property type="component" value="Unassembled WGS sequence"/>
</dbReference>
<evidence type="ECO:0000259" key="11">
    <source>
        <dbReference type="SMART" id="SM00382"/>
    </source>
</evidence>
<dbReference type="GO" id="GO:0005524">
    <property type="term" value="F:ATP binding"/>
    <property type="evidence" value="ECO:0007669"/>
    <property type="project" value="UniProtKB-KW"/>
</dbReference>
<keyword evidence="10" id="KW-0472">Membrane</keyword>
<organism evidence="12 13">
    <name type="scientific">Flemingia macrophylla</name>
    <dbReference type="NCBI Taxonomy" id="520843"/>
    <lineage>
        <taxon>Eukaryota</taxon>
        <taxon>Viridiplantae</taxon>
        <taxon>Streptophyta</taxon>
        <taxon>Embryophyta</taxon>
        <taxon>Tracheophyta</taxon>
        <taxon>Spermatophyta</taxon>
        <taxon>Magnoliopsida</taxon>
        <taxon>eudicotyledons</taxon>
        <taxon>Gunneridae</taxon>
        <taxon>Pentapetalae</taxon>
        <taxon>rosids</taxon>
        <taxon>fabids</taxon>
        <taxon>Fabales</taxon>
        <taxon>Fabaceae</taxon>
        <taxon>Papilionoideae</taxon>
        <taxon>50 kb inversion clade</taxon>
        <taxon>NPAAA clade</taxon>
        <taxon>indigoferoid/millettioid clade</taxon>
        <taxon>Phaseoleae</taxon>
        <taxon>Flemingia</taxon>
    </lineage>
</organism>
<dbReference type="Pfam" id="PF25568">
    <property type="entry name" value="AAA_lid_At3g28540"/>
    <property type="match status" value="1"/>
</dbReference>
<feature type="compositionally biased region" description="Basic and acidic residues" evidence="9">
    <location>
        <begin position="486"/>
        <end position="502"/>
    </location>
</feature>
<comment type="cofactor">
    <cofactor evidence="1">
        <name>Mg(2+)</name>
        <dbReference type="ChEBI" id="CHEBI:18420"/>
    </cofactor>
</comment>
<dbReference type="PANTHER" id="PTHR23070">
    <property type="entry name" value="BCS1 AAA-TYPE ATPASE"/>
    <property type="match status" value="1"/>
</dbReference>
<dbReference type="InterPro" id="IPR003960">
    <property type="entry name" value="ATPase_AAA_CS"/>
</dbReference>
<keyword evidence="3 8" id="KW-0547">Nucleotide-binding</keyword>
<evidence type="ECO:0000313" key="13">
    <source>
        <dbReference type="Proteomes" id="UP001603857"/>
    </source>
</evidence>
<evidence type="ECO:0000256" key="10">
    <source>
        <dbReference type="SAM" id="Phobius"/>
    </source>
</evidence>
<evidence type="ECO:0000256" key="7">
    <source>
        <dbReference type="ARBA" id="ARBA00049360"/>
    </source>
</evidence>
<dbReference type="InterPro" id="IPR025753">
    <property type="entry name" value="AAA_N_dom"/>
</dbReference>
<dbReference type="Pfam" id="PF14363">
    <property type="entry name" value="AAA_assoc"/>
    <property type="match status" value="1"/>
</dbReference>
<keyword evidence="6" id="KW-0460">Magnesium</keyword>
<dbReference type="FunFam" id="3.40.50.300:FF:001122">
    <property type="entry name" value="AAA-ATPase ASD, mitochondrial"/>
    <property type="match status" value="1"/>
</dbReference>
<dbReference type="AlphaFoldDB" id="A0ABD1MKL2"/>
<sequence>MVMSAIWSQLGSIMASVMFAYAMYEQFFPPHLRIYLRKYTRKVSALIYPYIQITFLEFSGERLKRNEAYTAIKTYLSATSSQRARRLKAEVVKDSQSPIVLSMDDNEEVTDEFHGVKLWWSASYTLPKSQSISWFPTSDEKRFLTLTFHKRHRDLITGSYIQHVLEQGKAIAVQNRTLKLYTNNPSNDWYGYKRTKWSHVNFEHPSTFGTLAMDPKKKEEIIEDLDNFKNGKEYYDKIGKAWKRGYLLYGPPGTGKSSMITAMANYMNYDVYDLELTAVKENTELRKLLIETSSKSIIVIEDIDCSLDLTGQRKKKEKDKDEDDGDGEKSKNPIKKSEEEEKKASKVTLSGLLNFIDGIWSACGGERIIIFTTNYLEKLDPALIRRGRMDKHIEMSYCCYEAFKVLAKNYLDVEYHDLFPIIEERLGETNMAPADVAENLMPKSKVKDPESRLKSLVESLEEAKKKAEEEAKKQAKESEEEELAKDEEVKVKANEKSAEGVKENGTIH</sequence>
<feature type="region of interest" description="Disordered" evidence="9">
    <location>
        <begin position="464"/>
        <end position="508"/>
    </location>
</feature>
<evidence type="ECO:0000256" key="4">
    <source>
        <dbReference type="ARBA" id="ARBA00022801"/>
    </source>
</evidence>
<evidence type="ECO:0000256" key="3">
    <source>
        <dbReference type="ARBA" id="ARBA00022741"/>
    </source>
</evidence>
<dbReference type="CDD" id="cd19510">
    <property type="entry name" value="RecA-like_BCS1"/>
    <property type="match status" value="1"/>
</dbReference>
<name>A0ABD1MKL2_9FABA</name>
<evidence type="ECO:0000313" key="12">
    <source>
        <dbReference type="EMBL" id="KAL2335570.1"/>
    </source>
</evidence>
<feature type="region of interest" description="Disordered" evidence="9">
    <location>
        <begin position="314"/>
        <end position="340"/>
    </location>
</feature>
<dbReference type="SMART" id="SM00382">
    <property type="entry name" value="AAA"/>
    <property type="match status" value="1"/>
</dbReference>
<dbReference type="Gene3D" id="3.40.50.300">
    <property type="entry name" value="P-loop containing nucleotide triphosphate hydrolases"/>
    <property type="match status" value="1"/>
</dbReference>
<evidence type="ECO:0000256" key="2">
    <source>
        <dbReference type="ARBA" id="ARBA00007448"/>
    </source>
</evidence>
<keyword evidence="13" id="KW-1185">Reference proteome</keyword>
<dbReference type="Gene3D" id="6.10.280.40">
    <property type="match status" value="1"/>
</dbReference>
<feature type="transmembrane region" description="Helical" evidence="10">
    <location>
        <begin position="6"/>
        <end position="24"/>
    </location>
</feature>
<gene>
    <name evidence="12" type="ORF">Fmac_016783</name>
</gene>
<keyword evidence="5 8" id="KW-0067">ATP-binding</keyword>
<dbReference type="SUPFAM" id="SSF52540">
    <property type="entry name" value="P-loop containing nucleoside triphosphate hydrolases"/>
    <property type="match status" value="1"/>
</dbReference>
<dbReference type="InterPro" id="IPR003593">
    <property type="entry name" value="AAA+_ATPase"/>
</dbReference>
<comment type="similarity">
    <text evidence="2">Belongs to the AAA ATPase family. BCS1 subfamily.</text>
</comment>
<accession>A0ABD1MKL2</accession>
<keyword evidence="4" id="KW-0378">Hydrolase</keyword>